<sequence length="42" mass="4917">MSLMHRTQVNGDDPYVYLKDVLEQPASRIRELLPYRWAPAAD</sequence>
<reference evidence="1 2" key="1">
    <citation type="submission" date="2015-09" db="EMBL/GenBank/DDBJ databases">
        <title>Genome announcement of multiple Pseudomonas syringae strains.</title>
        <authorList>
            <person name="Thakur S."/>
            <person name="Wang P.W."/>
            <person name="Gong Y."/>
            <person name="Weir B.S."/>
            <person name="Guttman D.S."/>
        </authorList>
    </citation>
    <scope>NUCLEOTIDE SEQUENCE [LARGE SCALE GENOMIC DNA]</scope>
    <source>
        <strain evidence="1 2">ICMP9419</strain>
    </source>
</reference>
<dbReference type="PATRIC" id="fig|264450.4.peg.3411"/>
<name>A0A0P9MZA0_PSESX</name>
<proteinExistence type="predicted"/>
<comment type="caution">
    <text evidence="1">The sequence shown here is derived from an EMBL/GenBank/DDBJ whole genome shotgun (WGS) entry which is preliminary data.</text>
</comment>
<evidence type="ECO:0000313" key="2">
    <source>
        <dbReference type="Proteomes" id="UP000050381"/>
    </source>
</evidence>
<protein>
    <recommendedName>
        <fullName evidence="3">Transposase IS66 C-terminal domain-containing protein</fullName>
    </recommendedName>
</protein>
<evidence type="ECO:0000313" key="1">
    <source>
        <dbReference type="EMBL" id="KPW97804.1"/>
    </source>
</evidence>
<organism evidence="1 2">
    <name type="scientific">Pseudomonas syringae pv. castaneae</name>
    <dbReference type="NCBI Taxonomy" id="264450"/>
    <lineage>
        <taxon>Bacteria</taxon>
        <taxon>Pseudomonadati</taxon>
        <taxon>Pseudomonadota</taxon>
        <taxon>Gammaproteobacteria</taxon>
        <taxon>Pseudomonadales</taxon>
        <taxon>Pseudomonadaceae</taxon>
        <taxon>Pseudomonas</taxon>
        <taxon>Pseudomonas syringae</taxon>
    </lineage>
</organism>
<accession>A0A0P9MZA0</accession>
<dbReference type="EMBL" id="LJQD01000150">
    <property type="protein sequence ID" value="KPW97804.1"/>
    <property type="molecule type" value="Genomic_DNA"/>
</dbReference>
<evidence type="ECO:0008006" key="3">
    <source>
        <dbReference type="Google" id="ProtNLM"/>
    </source>
</evidence>
<dbReference type="Proteomes" id="UP000050381">
    <property type="component" value="Unassembled WGS sequence"/>
</dbReference>
<dbReference type="AlphaFoldDB" id="A0A0P9MZA0"/>
<gene>
    <name evidence="1" type="ORF">ALO79_02819</name>
</gene>